<dbReference type="EMBL" id="WBMT01000002">
    <property type="protein sequence ID" value="KAB2351365.1"/>
    <property type="molecule type" value="Genomic_DNA"/>
</dbReference>
<dbReference type="AlphaFoldDB" id="A0A6H9Z0R9"/>
<accession>A0A6H9Z0R9</accession>
<proteinExistence type="predicted"/>
<evidence type="ECO:0000313" key="3">
    <source>
        <dbReference type="Proteomes" id="UP000468735"/>
    </source>
</evidence>
<dbReference type="RefSeq" id="WP_151558030.1">
    <property type="nucleotide sequence ID" value="NZ_WBMT01000002.1"/>
</dbReference>
<sequence>MIRSAVRIAAWVLAGLFSAGTIGLLLMFTFYVQPNGAARAWWAFVVTVASIGIVHWLVAMAVGRLKPGVLGPAMAVTAGVFCAASWNAFGGLVMYRA</sequence>
<keyword evidence="1" id="KW-0472">Membrane</keyword>
<keyword evidence="1" id="KW-1133">Transmembrane helix</keyword>
<evidence type="ECO:0000313" key="2">
    <source>
        <dbReference type="EMBL" id="KAB2351365.1"/>
    </source>
</evidence>
<keyword evidence="3" id="KW-1185">Reference proteome</keyword>
<evidence type="ECO:0000256" key="1">
    <source>
        <dbReference type="SAM" id="Phobius"/>
    </source>
</evidence>
<feature type="transmembrane region" description="Helical" evidence="1">
    <location>
        <begin position="40"/>
        <end position="62"/>
    </location>
</feature>
<comment type="caution">
    <text evidence="2">The sequence shown here is derived from an EMBL/GenBank/DDBJ whole genome shotgun (WGS) entry which is preliminary data.</text>
</comment>
<reference evidence="2 3" key="1">
    <citation type="submission" date="2019-09" db="EMBL/GenBank/DDBJ databases">
        <title>Actinomadura physcomitrii sp. nov., a novel actinomycete isolated from moss [Physcomitrium sphaericum (Ludw) Fuernr].</title>
        <authorList>
            <person name="Zhuang X."/>
            <person name="Liu C."/>
        </authorList>
    </citation>
    <scope>NUCLEOTIDE SEQUENCE [LARGE SCALE GENOMIC DNA]</scope>
    <source>
        <strain evidence="2 3">HMC1</strain>
    </source>
</reference>
<keyword evidence="1" id="KW-0812">Transmembrane</keyword>
<organism evidence="2 3">
    <name type="scientific">Actinomadura rudentiformis</name>
    <dbReference type="NCBI Taxonomy" id="359158"/>
    <lineage>
        <taxon>Bacteria</taxon>
        <taxon>Bacillati</taxon>
        <taxon>Actinomycetota</taxon>
        <taxon>Actinomycetes</taxon>
        <taxon>Streptosporangiales</taxon>
        <taxon>Thermomonosporaceae</taxon>
        <taxon>Actinomadura</taxon>
    </lineage>
</organism>
<dbReference type="Proteomes" id="UP000468735">
    <property type="component" value="Unassembled WGS sequence"/>
</dbReference>
<protein>
    <submittedName>
        <fullName evidence="2">Uncharacterized protein</fullName>
    </submittedName>
</protein>
<feature type="transmembrane region" description="Helical" evidence="1">
    <location>
        <begin position="69"/>
        <end position="89"/>
    </location>
</feature>
<gene>
    <name evidence="2" type="ORF">F8566_03665</name>
</gene>
<feature type="transmembrane region" description="Helical" evidence="1">
    <location>
        <begin position="12"/>
        <end position="34"/>
    </location>
</feature>
<name>A0A6H9Z0R9_9ACTN</name>